<keyword evidence="2" id="KW-1185">Reference proteome</keyword>
<gene>
    <name evidence="1" type="ORF">PoB_005508400</name>
</gene>
<evidence type="ECO:0000313" key="1">
    <source>
        <dbReference type="EMBL" id="GFO28579.1"/>
    </source>
</evidence>
<organism evidence="1 2">
    <name type="scientific">Plakobranchus ocellatus</name>
    <dbReference type="NCBI Taxonomy" id="259542"/>
    <lineage>
        <taxon>Eukaryota</taxon>
        <taxon>Metazoa</taxon>
        <taxon>Spiralia</taxon>
        <taxon>Lophotrochozoa</taxon>
        <taxon>Mollusca</taxon>
        <taxon>Gastropoda</taxon>
        <taxon>Heterobranchia</taxon>
        <taxon>Euthyneura</taxon>
        <taxon>Panpulmonata</taxon>
        <taxon>Sacoglossa</taxon>
        <taxon>Placobranchoidea</taxon>
        <taxon>Plakobranchidae</taxon>
        <taxon>Plakobranchus</taxon>
    </lineage>
</organism>
<reference evidence="1 2" key="1">
    <citation type="journal article" date="2021" name="Elife">
        <title>Chloroplast acquisition without the gene transfer in kleptoplastic sea slugs, Plakobranchus ocellatus.</title>
        <authorList>
            <person name="Maeda T."/>
            <person name="Takahashi S."/>
            <person name="Yoshida T."/>
            <person name="Shimamura S."/>
            <person name="Takaki Y."/>
            <person name="Nagai Y."/>
            <person name="Toyoda A."/>
            <person name="Suzuki Y."/>
            <person name="Arimoto A."/>
            <person name="Ishii H."/>
            <person name="Satoh N."/>
            <person name="Nishiyama T."/>
            <person name="Hasebe M."/>
            <person name="Maruyama T."/>
            <person name="Minagawa J."/>
            <person name="Obokata J."/>
            <person name="Shigenobu S."/>
        </authorList>
    </citation>
    <scope>NUCLEOTIDE SEQUENCE [LARGE SCALE GENOMIC DNA]</scope>
</reference>
<name>A0AAV4C7Q2_9GAST</name>
<sequence>MVPNRTLHSAKVYRGASRASSCMVFFTHCSTLVQALDGSGSADLADRSSQQTLGRNGEIFCARAKHKLLLSDWAGLPLLNDVCVGKETNESGPHMYFAFEDVALKVPHRGRLGT</sequence>
<dbReference type="AlphaFoldDB" id="A0AAV4C7Q2"/>
<proteinExistence type="predicted"/>
<accession>A0AAV4C7Q2</accession>
<comment type="caution">
    <text evidence="1">The sequence shown here is derived from an EMBL/GenBank/DDBJ whole genome shotgun (WGS) entry which is preliminary data.</text>
</comment>
<protein>
    <submittedName>
        <fullName evidence="1">Uncharacterized protein</fullName>
    </submittedName>
</protein>
<dbReference type="EMBL" id="BLXT01006043">
    <property type="protein sequence ID" value="GFO28579.1"/>
    <property type="molecule type" value="Genomic_DNA"/>
</dbReference>
<evidence type="ECO:0000313" key="2">
    <source>
        <dbReference type="Proteomes" id="UP000735302"/>
    </source>
</evidence>
<dbReference type="Proteomes" id="UP000735302">
    <property type="component" value="Unassembled WGS sequence"/>
</dbReference>